<dbReference type="RefSeq" id="XP_011779589.1">
    <property type="nucleotide sequence ID" value="XM_011781287.1"/>
</dbReference>
<proteinExistence type="predicted"/>
<accession>D0A6M4</accession>
<evidence type="ECO:0000313" key="3">
    <source>
        <dbReference type="Proteomes" id="UP000002316"/>
    </source>
</evidence>
<organism evidence="2 3">
    <name type="scientific">Trypanosoma brucei gambiense (strain MHOM/CI/86/DAL972)</name>
    <dbReference type="NCBI Taxonomy" id="679716"/>
    <lineage>
        <taxon>Eukaryota</taxon>
        <taxon>Discoba</taxon>
        <taxon>Euglenozoa</taxon>
        <taxon>Kinetoplastea</taxon>
        <taxon>Metakinetoplastina</taxon>
        <taxon>Trypanosomatida</taxon>
        <taxon>Trypanosomatidae</taxon>
        <taxon>Trypanosoma</taxon>
    </lineage>
</organism>
<evidence type="ECO:0000256" key="1">
    <source>
        <dbReference type="SAM" id="Phobius"/>
    </source>
</evidence>
<dbReference type="GeneID" id="23867434"/>
<keyword evidence="1" id="KW-1133">Transmembrane helix</keyword>
<reference evidence="3" key="1">
    <citation type="journal article" date="2010" name="PLoS Negl. Trop. Dis.">
        <title>The genome sequence of Trypanosoma brucei gambiense, causative agent of chronic human african trypanosomiasis.</title>
        <authorList>
            <person name="Jackson A.P."/>
            <person name="Sanders M."/>
            <person name="Berry A."/>
            <person name="McQuillan J."/>
            <person name="Aslett M.A."/>
            <person name="Quail M.A."/>
            <person name="Chukualim B."/>
            <person name="Capewell P."/>
            <person name="MacLeod A."/>
            <person name="Melville S.E."/>
            <person name="Gibson W."/>
            <person name="Barry J.D."/>
            <person name="Berriman M."/>
            <person name="Hertz-Fowler C."/>
        </authorList>
    </citation>
    <scope>NUCLEOTIDE SEQUENCE [LARGE SCALE GENOMIC DNA]</scope>
    <source>
        <strain evidence="3">MHOM/CI/86/DAL972</strain>
    </source>
</reference>
<evidence type="ECO:0000313" key="2">
    <source>
        <dbReference type="EMBL" id="CBH17325.1"/>
    </source>
</evidence>
<dbReference type="AlphaFoldDB" id="D0A6M4"/>
<dbReference type="Proteomes" id="UP000002316">
    <property type="component" value="Chromosome 11"/>
</dbReference>
<name>D0A6M4_TRYB9</name>
<dbReference type="KEGG" id="tbg:TbgDal_XI4430"/>
<keyword evidence="1" id="KW-0472">Membrane</keyword>
<keyword evidence="1" id="KW-0812">Transmembrane</keyword>
<sequence>MKECGVTVSKQQKMVTRYEFIGVLFDHDKQTVLLNAKTIRRIRESAPPETATIKRMESVVSRMIYVAGIMGEPLFSYYIFFKMIRQRLSRLNRKLVNHSDRD</sequence>
<protein>
    <submittedName>
        <fullName evidence="2">Uncharacterized protein</fullName>
    </submittedName>
</protein>
<gene>
    <name evidence="2" type="ORF">TbgDal_XI4430</name>
</gene>
<dbReference type="EMBL" id="FN554974">
    <property type="protein sequence ID" value="CBH17325.1"/>
    <property type="molecule type" value="Genomic_DNA"/>
</dbReference>
<feature type="transmembrane region" description="Helical" evidence="1">
    <location>
        <begin position="63"/>
        <end position="81"/>
    </location>
</feature>